<feature type="non-terminal residue" evidence="1">
    <location>
        <position position="1"/>
    </location>
</feature>
<comment type="caution">
    <text evidence="1">The sequence shown here is derived from an EMBL/GenBank/DDBJ whole genome shotgun (WGS) entry which is preliminary data.</text>
</comment>
<reference evidence="1" key="1">
    <citation type="submission" date="2020-08" db="EMBL/GenBank/DDBJ databases">
        <title>Genome sequencing and assembly of the red palm weevil Rhynchophorus ferrugineus.</title>
        <authorList>
            <person name="Dias G.B."/>
            <person name="Bergman C.M."/>
            <person name="Manee M."/>
        </authorList>
    </citation>
    <scope>NUCLEOTIDE SEQUENCE</scope>
    <source>
        <strain evidence="1">AA-2017</strain>
        <tissue evidence="1">Whole larva</tissue>
    </source>
</reference>
<dbReference type="EMBL" id="JAACXV010012868">
    <property type="protein sequence ID" value="KAF7274369.1"/>
    <property type="molecule type" value="Genomic_DNA"/>
</dbReference>
<evidence type="ECO:0000313" key="1">
    <source>
        <dbReference type="EMBL" id="KAF7274369.1"/>
    </source>
</evidence>
<dbReference type="Proteomes" id="UP000625711">
    <property type="component" value="Unassembled WGS sequence"/>
</dbReference>
<sequence>NPRYLKEKSIKKAIYLPIHLQEMYPEMITYSRFC</sequence>
<accession>A0A834I7E4</accession>
<protein>
    <submittedName>
        <fullName evidence="1">Uncharacterized protein</fullName>
    </submittedName>
</protein>
<proteinExistence type="predicted"/>
<keyword evidence="2" id="KW-1185">Reference proteome</keyword>
<organism evidence="1 2">
    <name type="scientific">Rhynchophorus ferrugineus</name>
    <name type="common">Red palm weevil</name>
    <name type="synonym">Curculio ferrugineus</name>
    <dbReference type="NCBI Taxonomy" id="354439"/>
    <lineage>
        <taxon>Eukaryota</taxon>
        <taxon>Metazoa</taxon>
        <taxon>Ecdysozoa</taxon>
        <taxon>Arthropoda</taxon>
        <taxon>Hexapoda</taxon>
        <taxon>Insecta</taxon>
        <taxon>Pterygota</taxon>
        <taxon>Neoptera</taxon>
        <taxon>Endopterygota</taxon>
        <taxon>Coleoptera</taxon>
        <taxon>Polyphaga</taxon>
        <taxon>Cucujiformia</taxon>
        <taxon>Curculionidae</taxon>
        <taxon>Dryophthorinae</taxon>
        <taxon>Rhynchophorus</taxon>
    </lineage>
</organism>
<name>A0A834I7E4_RHYFE</name>
<gene>
    <name evidence="1" type="ORF">GWI33_012969</name>
</gene>
<evidence type="ECO:0000313" key="2">
    <source>
        <dbReference type="Proteomes" id="UP000625711"/>
    </source>
</evidence>
<dbReference type="AlphaFoldDB" id="A0A834I7E4"/>